<dbReference type="OrthoDB" id="649093at2"/>
<sequence length="196" mass="22278">MDSSGIALNGKKDGAWEYYTPISYKSRGEILTKDSVVKTIFYNLGKRISKEEYYGDTSENSAIKRKFFKTGDPITEEEFNKDTTGRRKAAYPKGPRGWQSYLTNNLNGQLSILVPNYKNLRDDRAPVTTSFIVGKDGSIDDVFIYHSAGYPFDNEAMRVIKNSGFWIPAQQHGHAVTYRQTQKIIFQAIRAHSDLD</sequence>
<dbReference type="GO" id="GO:0016020">
    <property type="term" value="C:membrane"/>
    <property type="evidence" value="ECO:0007669"/>
    <property type="project" value="UniProtKB-SubCell"/>
</dbReference>
<comment type="subcellular location">
    <subcellularLocation>
        <location evidence="1">Membrane</location>
        <topology evidence="1">Single-pass membrane protein</topology>
    </subcellularLocation>
</comment>
<gene>
    <name evidence="6" type="ORF">D6B99_01990</name>
</gene>
<dbReference type="NCBIfam" id="TIGR01352">
    <property type="entry name" value="tonB_Cterm"/>
    <property type="match status" value="1"/>
</dbReference>
<dbReference type="GO" id="GO:0055085">
    <property type="term" value="P:transmembrane transport"/>
    <property type="evidence" value="ECO:0007669"/>
    <property type="project" value="InterPro"/>
</dbReference>
<evidence type="ECO:0000313" key="6">
    <source>
        <dbReference type="EMBL" id="AYD46491.1"/>
    </source>
</evidence>
<dbReference type="InterPro" id="IPR006260">
    <property type="entry name" value="TonB/TolA_C"/>
</dbReference>
<dbReference type="Pfam" id="PF03544">
    <property type="entry name" value="TonB_C"/>
    <property type="match status" value="1"/>
</dbReference>
<evidence type="ECO:0000256" key="1">
    <source>
        <dbReference type="ARBA" id="ARBA00004167"/>
    </source>
</evidence>
<protein>
    <submittedName>
        <fullName evidence="6">TonB family protein</fullName>
    </submittedName>
</protein>
<evidence type="ECO:0000256" key="3">
    <source>
        <dbReference type="ARBA" id="ARBA00022989"/>
    </source>
</evidence>
<reference evidence="6 7" key="1">
    <citation type="submission" date="2018-09" db="EMBL/GenBank/DDBJ databases">
        <title>Arachidicoccus sp. nov., a bacterium isolated from soil.</title>
        <authorList>
            <person name="Weon H.-Y."/>
            <person name="Kwon S.-W."/>
            <person name="Lee S.A."/>
        </authorList>
    </citation>
    <scope>NUCLEOTIDE SEQUENCE [LARGE SCALE GENOMIC DNA]</scope>
    <source>
        <strain evidence="6 7">KIS59-12</strain>
    </source>
</reference>
<proteinExistence type="predicted"/>
<dbReference type="KEGG" id="ark:D6B99_01990"/>
<name>A0A386HLX3_9BACT</name>
<dbReference type="EMBL" id="CP032489">
    <property type="protein sequence ID" value="AYD46491.1"/>
    <property type="molecule type" value="Genomic_DNA"/>
</dbReference>
<dbReference type="InterPro" id="IPR037682">
    <property type="entry name" value="TonB_C"/>
</dbReference>
<dbReference type="AlphaFoldDB" id="A0A386HLX3"/>
<evidence type="ECO:0000313" key="7">
    <source>
        <dbReference type="Proteomes" id="UP000266118"/>
    </source>
</evidence>
<keyword evidence="4" id="KW-0472">Membrane</keyword>
<keyword evidence="2" id="KW-0812">Transmembrane</keyword>
<feature type="domain" description="TonB C-terminal" evidence="5">
    <location>
        <begin position="126"/>
        <end position="187"/>
    </location>
</feature>
<evidence type="ECO:0000259" key="5">
    <source>
        <dbReference type="Pfam" id="PF03544"/>
    </source>
</evidence>
<organism evidence="6 7">
    <name type="scientific">Arachidicoccus soli</name>
    <dbReference type="NCBI Taxonomy" id="2341117"/>
    <lineage>
        <taxon>Bacteria</taxon>
        <taxon>Pseudomonadati</taxon>
        <taxon>Bacteroidota</taxon>
        <taxon>Chitinophagia</taxon>
        <taxon>Chitinophagales</taxon>
        <taxon>Chitinophagaceae</taxon>
        <taxon>Arachidicoccus</taxon>
    </lineage>
</organism>
<keyword evidence="3" id="KW-1133">Transmembrane helix</keyword>
<accession>A0A386HLX3</accession>
<dbReference type="Gene3D" id="3.30.1150.10">
    <property type="match status" value="1"/>
</dbReference>
<dbReference type="Proteomes" id="UP000266118">
    <property type="component" value="Chromosome"/>
</dbReference>
<evidence type="ECO:0000256" key="2">
    <source>
        <dbReference type="ARBA" id="ARBA00022692"/>
    </source>
</evidence>
<dbReference type="SUPFAM" id="SSF74653">
    <property type="entry name" value="TolA/TonB C-terminal domain"/>
    <property type="match status" value="1"/>
</dbReference>
<evidence type="ECO:0000256" key="4">
    <source>
        <dbReference type="ARBA" id="ARBA00023136"/>
    </source>
</evidence>
<keyword evidence="7" id="KW-1185">Reference proteome</keyword>